<keyword evidence="8" id="KW-0546">Nucleotide metabolism</keyword>
<dbReference type="AlphaFoldDB" id="A0A7J6TM20"/>
<evidence type="ECO:0000313" key="10">
    <source>
        <dbReference type="EMBL" id="KAF4745951.1"/>
    </source>
</evidence>
<keyword evidence="7" id="KW-0460">Magnesium</keyword>
<proteinExistence type="inferred from homology"/>
<dbReference type="Pfam" id="PF05822">
    <property type="entry name" value="UMPH-1"/>
    <property type="match status" value="1"/>
</dbReference>
<dbReference type="InterPro" id="IPR024336">
    <property type="entry name" value="tRNA_splic_suSen54_N"/>
</dbReference>
<dbReference type="PANTHER" id="PTHR13045">
    <property type="entry name" value="5'-NUCLEOTIDASE"/>
    <property type="match status" value="1"/>
</dbReference>
<reference evidence="10 11" key="1">
    <citation type="submission" date="2020-04" db="EMBL/GenBank/DDBJ databases">
        <title>Perkinsus olseni comparative genomics.</title>
        <authorList>
            <person name="Bogema D.R."/>
        </authorList>
    </citation>
    <scope>NUCLEOTIDE SEQUENCE [LARGE SCALE GENOMIC DNA]</scope>
    <source>
        <strain evidence="10 11">ATCC PRA-207</strain>
    </source>
</reference>
<feature type="domain" description="tRNA-splicing endonuclease subunit Sen54 N-terminal" evidence="9">
    <location>
        <begin position="30"/>
        <end position="80"/>
    </location>
</feature>
<evidence type="ECO:0000256" key="4">
    <source>
        <dbReference type="ARBA" id="ARBA00022723"/>
    </source>
</evidence>
<dbReference type="InterPro" id="IPR006434">
    <property type="entry name" value="Pyrimidine_nucleotidase_eu"/>
</dbReference>
<dbReference type="Pfam" id="PF12928">
    <property type="entry name" value="tRNA_int_end_N2"/>
    <property type="match status" value="1"/>
</dbReference>
<keyword evidence="4" id="KW-0479">Metal-binding</keyword>
<dbReference type="Gene3D" id="3.40.50.1000">
    <property type="entry name" value="HAD superfamily/HAD-like"/>
    <property type="match status" value="1"/>
</dbReference>
<evidence type="ECO:0000256" key="7">
    <source>
        <dbReference type="ARBA" id="ARBA00022842"/>
    </source>
</evidence>
<dbReference type="GO" id="GO:0009117">
    <property type="term" value="P:nucleotide metabolic process"/>
    <property type="evidence" value="ECO:0007669"/>
    <property type="project" value="UniProtKB-KW"/>
</dbReference>
<dbReference type="PANTHER" id="PTHR13045:SF0">
    <property type="entry name" value="7-METHYLGUANOSINE PHOSPHATE-SPECIFIC 5'-NUCLEOTIDASE"/>
    <property type="match status" value="1"/>
</dbReference>
<organism evidence="10 11">
    <name type="scientific">Perkinsus olseni</name>
    <name type="common">Perkinsus atlanticus</name>
    <dbReference type="NCBI Taxonomy" id="32597"/>
    <lineage>
        <taxon>Eukaryota</taxon>
        <taxon>Sar</taxon>
        <taxon>Alveolata</taxon>
        <taxon>Perkinsozoa</taxon>
        <taxon>Perkinsea</taxon>
        <taxon>Perkinsida</taxon>
        <taxon>Perkinsidae</taxon>
        <taxon>Perkinsus</taxon>
    </lineage>
</organism>
<dbReference type="GO" id="GO:0005737">
    <property type="term" value="C:cytoplasm"/>
    <property type="evidence" value="ECO:0007669"/>
    <property type="project" value="InterPro"/>
</dbReference>
<keyword evidence="5" id="KW-0547">Nucleotide-binding</keyword>
<evidence type="ECO:0000259" key="9">
    <source>
        <dbReference type="Pfam" id="PF12928"/>
    </source>
</evidence>
<evidence type="ECO:0000313" key="11">
    <source>
        <dbReference type="Proteomes" id="UP000553632"/>
    </source>
</evidence>
<evidence type="ECO:0000256" key="1">
    <source>
        <dbReference type="ARBA" id="ARBA00000815"/>
    </source>
</evidence>
<evidence type="ECO:0000256" key="3">
    <source>
        <dbReference type="ARBA" id="ARBA00012643"/>
    </source>
</evidence>
<dbReference type="SUPFAM" id="SSF56784">
    <property type="entry name" value="HAD-like"/>
    <property type="match status" value="1"/>
</dbReference>
<accession>A0A7J6TM20</accession>
<gene>
    <name evidence="10" type="primary">SEC63_2</name>
    <name evidence="10" type="ORF">FOZ63_000932</name>
</gene>
<dbReference type="Gene3D" id="1.10.150.340">
    <property type="entry name" value="Pyrimidine 5'-nucleotidase (UMPH-1), N-terminal domain"/>
    <property type="match status" value="1"/>
</dbReference>
<keyword evidence="6" id="KW-0378">Hydrolase</keyword>
<dbReference type="EMBL" id="JABANO010009950">
    <property type="protein sequence ID" value="KAF4745951.1"/>
    <property type="molecule type" value="Genomic_DNA"/>
</dbReference>
<dbReference type="EC" id="3.1.3.5" evidence="3"/>
<dbReference type="InterPro" id="IPR023214">
    <property type="entry name" value="HAD_sf"/>
</dbReference>
<name>A0A7J6TM20_PEROL</name>
<dbReference type="GO" id="GO:0000166">
    <property type="term" value="F:nucleotide binding"/>
    <property type="evidence" value="ECO:0007669"/>
    <property type="project" value="UniProtKB-KW"/>
</dbReference>
<sequence>MSEESPCVDEKRGELIVTEQLLRSQLAAQEQGESRGVWDAEGCKVTVTSRSGKALQSIAPNRRDLNLEEALYLAERGSLVVDGLGVEDLWRLLERMGQKAVDAYLVYANLKRAGYDVQRGRGFEDRQPPLLFTVTTSDSAAVRGEFDVVVVPSAYTRFGEAELSTDRATVVAVVEMGTVIHYVSPGVAGQSCHGIFETYPKFTDDFFAKSRSLVEKYYPIEMDPTMAREEKHKHMDYWWTESEKLICEQEVYKHGVEEVVDFARRSNKFALRSMAPEMLQLAHEQGVPVTILSAGIGNIIEYILKGYDALFLDNAAIVSNIMQFDADTERLFDADTERLVSFRGPQIHCLTKKSALTDYIVHDQRRKERHNVICLGDLIADVDFIDSVPELHTSIAIGFLADSPESSPEAKELLEHYLDYYDIVVTGDGSMDVVLAVLQAVAGGSSSQ</sequence>
<evidence type="ECO:0000256" key="5">
    <source>
        <dbReference type="ARBA" id="ARBA00022741"/>
    </source>
</evidence>
<comment type="catalytic activity">
    <reaction evidence="1">
        <text>a ribonucleoside 5'-phosphate + H2O = a ribonucleoside + phosphate</text>
        <dbReference type="Rhea" id="RHEA:12484"/>
        <dbReference type="ChEBI" id="CHEBI:15377"/>
        <dbReference type="ChEBI" id="CHEBI:18254"/>
        <dbReference type="ChEBI" id="CHEBI:43474"/>
        <dbReference type="ChEBI" id="CHEBI:58043"/>
        <dbReference type="EC" id="3.1.3.5"/>
    </reaction>
</comment>
<evidence type="ECO:0000256" key="6">
    <source>
        <dbReference type="ARBA" id="ARBA00022801"/>
    </source>
</evidence>
<keyword evidence="11" id="KW-1185">Reference proteome</keyword>
<comment type="caution">
    <text evidence="10">The sequence shown here is derived from an EMBL/GenBank/DDBJ whole genome shotgun (WGS) entry which is preliminary data.</text>
</comment>
<dbReference type="GO" id="GO:0000287">
    <property type="term" value="F:magnesium ion binding"/>
    <property type="evidence" value="ECO:0007669"/>
    <property type="project" value="InterPro"/>
</dbReference>
<comment type="similarity">
    <text evidence="2">Belongs to the pyrimidine 5'-nucleotidase family.</text>
</comment>
<evidence type="ECO:0000256" key="8">
    <source>
        <dbReference type="ARBA" id="ARBA00023080"/>
    </source>
</evidence>
<dbReference type="FunFam" id="1.10.150.340:FF:000001">
    <property type="entry name" value="Cytosolic 5-nucleotidase 3-like"/>
    <property type="match status" value="1"/>
</dbReference>
<dbReference type="InterPro" id="IPR036412">
    <property type="entry name" value="HAD-like_sf"/>
</dbReference>
<dbReference type="GO" id="GO:0008253">
    <property type="term" value="F:5'-nucleotidase activity"/>
    <property type="evidence" value="ECO:0007669"/>
    <property type="project" value="UniProtKB-EC"/>
</dbReference>
<evidence type="ECO:0000256" key="2">
    <source>
        <dbReference type="ARBA" id="ARBA00008389"/>
    </source>
</evidence>
<protein>
    <recommendedName>
        <fullName evidence="3">5'-nucleotidase</fullName>
        <ecNumber evidence="3">3.1.3.5</ecNumber>
    </recommendedName>
</protein>
<dbReference type="Proteomes" id="UP000553632">
    <property type="component" value="Unassembled WGS sequence"/>
</dbReference>